<dbReference type="PRINTS" id="PR00420">
    <property type="entry name" value="RNGMNOXGNASE"/>
</dbReference>
<feature type="domain" description="FAD-binding" evidence="4">
    <location>
        <begin position="16"/>
        <end position="365"/>
    </location>
</feature>
<sequence>MTRTPSPSVPTAVEPTRVLVVGGGPAGLAAAIELGRRGIDCLLVEPRAAVSHRRPRGKTTHARTMEHFRRWGIADELRATTPTPSEVFHDVAFCSTLLGHEVHRLPNALGLFAERRPEMSETGLFVGQPHVEDLLRRTVAGLAPIRTWYGARTTGAYAETPSAVDVEVADTDGTLRSVRASYVVVADGPRSTLRQALGVPLIAGAEGRQSVSVLFRAPALWSQVRHSPAVFYWCVGGRAAGNLSPYDTGRGIWVASWQAPPEPTDPAAVVDRLVGEPVGAEILNVDEWQSQQATAERYRSGRFFLVGDAARQTPPWGGHGYNTCVLDAVDLAWKLAAVLDGWAAERLLDTYEAERRPVADYVIETSSRNMRVLSDDLVRAGVDDDGPEGAAVRAKLASDIDAAKRSEFYSLGLVLGYNYAHSPAVWGEHSGADSRQPEDGTSYVPSFDAGHRLPHAWLPDGRSLFDLLGPGFTLLVDEHDDDVEQIVRAAAERAVPLTVLTSARLPEPYARPRLVLVRPDQHIAWSGRSLDSPAATILGVATGHLVAGRPR</sequence>
<reference evidence="5 6" key="1">
    <citation type="submission" date="2024-09" db="EMBL/GenBank/DDBJ databases">
        <authorList>
            <person name="Sun Q."/>
            <person name="Mori K."/>
        </authorList>
    </citation>
    <scope>NUCLEOTIDE SEQUENCE [LARGE SCALE GENOMIC DNA]</scope>
    <source>
        <strain evidence="5 6">TBRC 3947</strain>
    </source>
</reference>
<dbReference type="Proteomes" id="UP001589867">
    <property type="component" value="Unassembled WGS sequence"/>
</dbReference>
<dbReference type="SUPFAM" id="SSF51905">
    <property type="entry name" value="FAD/NAD(P)-binding domain"/>
    <property type="match status" value="1"/>
</dbReference>
<dbReference type="NCBIfam" id="NF004780">
    <property type="entry name" value="PRK06126.1"/>
    <property type="match status" value="1"/>
</dbReference>
<keyword evidence="5" id="KW-0503">Monooxygenase</keyword>
<dbReference type="Gene3D" id="3.50.50.60">
    <property type="entry name" value="FAD/NAD(P)-binding domain"/>
    <property type="match status" value="1"/>
</dbReference>
<dbReference type="EMBL" id="JBHLUH010000070">
    <property type="protein sequence ID" value="MFC0532342.1"/>
    <property type="molecule type" value="Genomic_DNA"/>
</dbReference>
<dbReference type="Gene3D" id="3.30.9.10">
    <property type="entry name" value="D-Amino Acid Oxidase, subunit A, domain 2"/>
    <property type="match status" value="1"/>
</dbReference>
<dbReference type="Pfam" id="PF21274">
    <property type="entry name" value="Rng_hyd_C"/>
    <property type="match status" value="1"/>
</dbReference>
<keyword evidence="6" id="KW-1185">Reference proteome</keyword>
<evidence type="ECO:0000313" key="6">
    <source>
        <dbReference type="Proteomes" id="UP001589867"/>
    </source>
</evidence>
<dbReference type="InterPro" id="IPR050641">
    <property type="entry name" value="RIFMO-like"/>
</dbReference>
<keyword evidence="2" id="KW-0285">Flavoprotein</keyword>
<dbReference type="RefSeq" id="WP_377258227.1">
    <property type="nucleotide sequence ID" value="NZ_JBHLUH010000070.1"/>
</dbReference>
<dbReference type="PANTHER" id="PTHR43004">
    <property type="entry name" value="TRK SYSTEM POTASSIUM UPTAKE PROTEIN"/>
    <property type="match status" value="1"/>
</dbReference>
<evidence type="ECO:0000259" key="4">
    <source>
        <dbReference type="Pfam" id="PF01494"/>
    </source>
</evidence>
<keyword evidence="5" id="KW-0560">Oxidoreductase</keyword>
<dbReference type="InterPro" id="IPR002938">
    <property type="entry name" value="FAD-bd"/>
</dbReference>
<organism evidence="5 6">
    <name type="scientific">Phytohabitans kaempferiae</name>
    <dbReference type="NCBI Taxonomy" id="1620943"/>
    <lineage>
        <taxon>Bacteria</taxon>
        <taxon>Bacillati</taxon>
        <taxon>Actinomycetota</taxon>
        <taxon>Actinomycetes</taxon>
        <taxon>Micromonosporales</taxon>
        <taxon>Micromonosporaceae</taxon>
    </lineage>
</organism>
<dbReference type="Pfam" id="PF01494">
    <property type="entry name" value="FAD_binding_3"/>
    <property type="match status" value="1"/>
</dbReference>
<accession>A0ABV6MCB4</accession>
<dbReference type="Gene3D" id="3.40.30.120">
    <property type="match status" value="1"/>
</dbReference>
<evidence type="ECO:0000256" key="1">
    <source>
        <dbReference type="ARBA" id="ARBA00001974"/>
    </source>
</evidence>
<evidence type="ECO:0000256" key="3">
    <source>
        <dbReference type="ARBA" id="ARBA00022827"/>
    </source>
</evidence>
<proteinExistence type="predicted"/>
<protein>
    <submittedName>
        <fullName evidence="5">FAD-dependent monooxygenase</fullName>
    </submittedName>
</protein>
<comment type="cofactor">
    <cofactor evidence="1">
        <name>FAD</name>
        <dbReference type="ChEBI" id="CHEBI:57692"/>
    </cofactor>
</comment>
<keyword evidence="3" id="KW-0274">FAD</keyword>
<dbReference type="GO" id="GO:0004497">
    <property type="term" value="F:monooxygenase activity"/>
    <property type="evidence" value="ECO:0007669"/>
    <property type="project" value="UniProtKB-KW"/>
</dbReference>
<gene>
    <name evidence="5" type="ORF">ACFFIA_32315</name>
</gene>
<dbReference type="InterPro" id="IPR036188">
    <property type="entry name" value="FAD/NAD-bd_sf"/>
</dbReference>
<comment type="caution">
    <text evidence="5">The sequence shown here is derived from an EMBL/GenBank/DDBJ whole genome shotgun (WGS) entry which is preliminary data.</text>
</comment>
<name>A0ABV6MCB4_9ACTN</name>
<evidence type="ECO:0000256" key="2">
    <source>
        <dbReference type="ARBA" id="ARBA00022630"/>
    </source>
</evidence>
<dbReference type="PANTHER" id="PTHR43004:SF19">
    <property type="entry name" value="BINDING MONOOXYGENASE, PUTATIVE (JCVI)-RELATED"/>
    <property type="match status" value="1"/>
</dbReference>
<evidence type="ECO:0000313" key="5">
    <source>
        <dbReference type="EMBL" id="MFC0532342.1"/>
    </source>
</evidence>